<reference evidence="2" key="1">
    <citation type="submission" date="2015-10" db="EMBL/GenBank/DDBJ databases">
        <authorList>
            <person name="Martinez-Garcia P.J."/>
            <person name="Crepeau M.W."/>
            <person name="Puiu D."/>
            <person name="Gonzalez-Ibeas D."/>
            <person name="Whalen J."/>
            <person name="Stevens K."/>
            <person name="Paul R."/>
            <person name="Butterfield T."/>
            <person name="Britton M."/>
            <person name="Reagan R."/>
            <person name="Chakraborty S."/>
            <person name="Walawage S.L."/>
            <person name="Vasquez-Gross H.A."/>
            <person name="Cardeno C."/>
            <person name="Famula R."/>
            <person name="Pratt K."/>
            <person name="Kuruganti S."/>
            <person name="Aradhya M.K."/>
            <person name="Leslie C.A."/>
            <person name="Dandekar A.M."/>
            <person name="Salzberg S.L."/>
            <person name="Wegrzyn J.L."/>
            <person name="Langley C.H."/>
            <person name="Neale D.B."/>
        </authorList>
    </citation>
    <scope>NUCLEOTIDE SEQUENCE</scope>
    <source>
        <tissue evidence="2">Leaves</tissue>
    </source>
</reference>
<evidence type="ECO:0000256" key="1">
    <source>
        <dbReference type="SAM" id="MobiDB-lite"/>
    </source>
</evidence>
<protein>
    <submittedName>
        <fullName evidence="2">Uncharacterized protein</fullName>
    </submittedName>
</protein>
<evidence type="ECO:0000313" key="3">
    <source>
        <dbReference type="Proteomes" id="UP000619265"/>
    </source>
</evidence>
<reference evidence="2" key="2">
    <citation type="submission" date="2020-03" db="EMBL/GenBank/DDBJ databases">
        <title>Walnut 2.0.</title>
        <authorList>
            <person name="Marrano A."/>
            <person name="Britton M."/>
            <person name="Zimin A.V."/>
            <person name="Zaini P.A."/>
            <person name="Workman R."/>
            <person name="Puiu D."/>
            <person name="Bianco L."/>
            <person name="Allen B.J."/>
            <person name="Troggio M."/>
            <person name="Leslie C.A."/>
            <person name="Timp W."/>
            <person name="Dendekar A."/>
            <person name="Salzberg S.L."/>
            <person name="Neale D.B."/>
        </authorList>
    </citation>
    <scope>NUCLEOTIDE SEQUENCE</scope>
    <source>
        <tissue evidence="2">Leaves</tissue>
    </source>
</reference>
<dbReference type="Proteomes" id="UP000619265">
    <property type="component" value="Unassembled WGS sequence"/>
</dbReference>
<dbReference type="EMBL" id="LIHL02000001">
    <property type="protein sequence ID" value="KAF5479865.1"/>
    <property type="molecule type" value="Genomic_DNA"/>
</dbReference>
<accession>A0A833YDZ6</accession>
<evidence type="ECO:0000313" key="2">
    <source>
        <dbReference type="EMBL" id="KAF5479865.1"/>
    </source>
</evidence>
<comment type="caution">
    <text evidence="2">The sequence shown here is derived from an EMBL/GenBank/DDBJ whole genome shotgun (WGS) entry which is preliminary data.</text>
</comment>
<dbReference type="AlphaFoldDB" id="A0A833YDZ6"/>
<proteinExistence type="predicted"/>
<feature type="compositionally biased region" description="Basic and acidic residues" evidence="1">
    <location>
        <begin position="30"/>
        <end position="50"/>
    </location>
</feature>
<dbReference type="Gramene" id="Jr01_07030_p2">
    <property type="protein sequence ID" value="cds.Jr01_07030_p2"/>
    <property type="gene ID" value="Jr01_07030"/>
</dbReference>
<feature type="region of interest" description="Disordered" evidence="1">
    <location>
        <begin position="1"/>
        <end position="103"/>
    </location>
</feature>
<gene>
    <name evidence="2" type="ORF">F2P56_000651</name>
</gene>
<sequence>MLSNMAQRVEPRLCPHGAAPPPRPQVVPRALEELPKARPQEGLSHHERTVPRHLPPGQVRQEVEEDRRRGPWPHTQEPRQVVAGLQGKAAQTTAAEPEEEERQ</sequence>
<organism evidence="2 3">
    <name type="scientific">Juglans regia</name>
    <name type="common">English walnut</name>
    <dbReference type="NCBI Taxonomy" id="51240"/>
    <lineage>
        <taxon>Eukaryota</taxon>
        <taxon>Viridiplantae</taxon>
        <taxon>Streptophyta</taxon>
        <taxon>Embryophyta</taxon>
        <taxon>Tracheophyta</taxon>
        <taxon>Spermatophyta</taxon>
        <taxon>Magnoliopsida</taxon>
        <taxon>eudicotyledons</taxon>
        <taxon>Gunneridae</taxon>
        <taxon>Pentapetalae</taxon>
        <taxon>rosids</taxon>
        <taxon>fabids</taxon>
        <taxon>Fagales</taxon>
        <taxon>Juglandaceae</taxon>
        <taxon>Juglans</taxon>
    </lineage>
</organism>
<name>A0A833YDZ6_JUGRE</name>